<feature type="transmembrane region" description="Helical" evidence="1">
    <location>
        <begin position="180"/>
        <end position="199"/>
    </location>
</feature>
<evidence type="ECO:0000313" key="3">
    <source>
        <dbReference type="EMBL" id="EXI89766.1"/>
    </source>
</evidence>
<dbReference type="Gene3D" id="3.40.50.10140">
    <property type="entry name" value="Toll/interleukin-1 receptor homology (TIR) domain"/>
    <property type="match status" value="1"/>
</dbReference>
<dbReference type="EMBL" id="JEMY01000013">
    <property type="protein sequence ID" value="EXI89766.1"/>
    <property type="molecule type" value="Genomic_DNA"/>
</dbReference>
<gene>
    <name evidence="3" type="ORF">AW11_01256</name>
</gene>
<feature type="domain" description="TIR" evidence="2">
    <location>
        <begin position="5"/>
        <end position="145"/>
    </location>
</feature>
<dbReference type="PATRIC" id="fig|1454004.3.peg.1310"/>
<dbReference type="AlphaFoldDB" id="A0A011PQR0"/>
<proteinExistence type="predicted"/>
<dbReference type="InterPro" id="IPR000157">
    <property type="entry name" value="TIR_dom"/>
</dbReference>
<dbReference type="Proteomes" id="UP000022141">
    <property type="component" value="Unassembled WGS sequence"/>
</dbReference>
<sequence length="340" mass="36447">MAQLFISYRSSDGKDKATALARDLGAVFGDEQVFLDKDDLRAGVRWREEIAQTLKARPILLLLLTPQLLAATDDRGALRIDDPTDPIRREVADALAGGAHLIPLLCDDVAAPPPAAELPAPFNRIGDFTWRPLRAYDWHHDVQRLVDDLHALGVVATPPAVTPTSAPPGQSVGQASRRRLVVAAVLAMPIALGIGWYALRVAGTASATDVTGSWLATLSPDETLFLALRQSGEKVELSSRPVPIGERADWADYRSFWRERFGSELDAVSYRGKGTASALPGAELVVDIALQIVSSPGDVLVDTGNLTATIAGDGATMAGTLWLNSAQKERPVNLARVAQR</sequence>
<evidence type="ECO:0000256" key="1">
    <source>
        <dbReference type="SAM" id="Phobius"/>
    </source>
</evidence>
<organism evidence="3 4">
    <name type="scientific">Accumulibacter regalis</name>
    <dbReference type="NCBI Taxonomy" id="522306"/>
    <lineage>
        <taxon>Bacteria</taxon>
        <taxon>Pseudomonadati</taxon>
        <taxon>Pseudomonadota</taxon>
        <taxon>Betaproteobacteria</taxon>
        <taxon>Candidatus Accumulibacter</taxon>
    </lineage>
</organism>
<dbReference type="STRING" id="1454004.AW11_01256"/>
<dbReference type="SUPFAM" id="SSF52200">
    <property type="entry name" value="Toll/Interleukin receptor TIR domain"/>
    <property type="match status" value="1"/>
</dbReference>
<accession>A0A011PQR0</accession>
<dbReference type="GO" id="GO:0007165">
    <property type="term" value="P:signal transduction"/>
    <property type="evidence" value="ECO:0007669"/>
    <property type="project" value="InterPro"/>
</dbReference>
<keyword evidence="1" id="KW-0812">Transmembrane</keyword>
<keyword evidence="4" id="KW-1185">Reference proteome</keyword>
<name>A0A011PQR0_ACCRE</name>
<comment type="caution">
    <text evidence="3">The sequence shown here is derived from an EMBL/GenBank/DDBJ whole genome shotgun (WGS) entry which is preliminary data.</text>
</comment>
<keyword evidence="1" id="KW-1133">Transmembrane helix</keyword>
<dbReference type="InterPro" id="IPR035897">
    <property type="entry name" value="Toll_tir_struct_dom_sf"/>
</dbReference>
<reference evidence="3" key="1">
    <citation type="submission" date="2014-02" db="EMBL/GenBank/DDBJ databases">
        <title>Expanding our view of genomic diversity in Candidatus Accumulibacter clades.</title>
        <authorList>
            <person name="Skennerton C.T."/>
            <person name="Barr J.J."/>
            <person name="Slater F.R."/>
            <person name="Bond P.L."/>
            <person name="Tyson G.W."/>
        </authorList>
    </citation>
    <scope>NUCLEOTIDE SEQUENCE [LARGE SCALE GENOMIC DNA]</scope>
</reference>
<evidence type="ECO:0000313" key="4">
    <source>
        <dbReference type="Proteomes" id="UP000022141"/>
    </source>
</evidence>
<dbReference type="Pfam" id="PF13676">
    <property type="entry name" value="TIR_2"/>
    <property type="match status" value="1"/>
</dbReference>
<dbReference type="eggNOG" id="COG2154">
    <property type="taxonomic scope" value="Bacteria"/>
</dbReference>
<protein>
    <recommendedName>
        <fullName evidence="2">TIR domain-containing protein</fullName>
    </recommendedName>
</protein>
<keyword evidence="1" id="KW-0472">Membrane</keyword>
<evidence type="ECO:0000259" key="2">
    <source>
        <dbReference type="Pfam" id="PF13676"/>
    </source>
</evidence>